<dbReference type="RefSeq" id="WP_258393400.1">
    <property type="nucleotide sequence ID" value="NZ_AP019769.1"/>
</dbReference>
<evidence type="ECO:0000313" key="3">
    <source>
        <dbReference type="Proteomes" id="UP001055553"/>
    </source>
</evidence>
<evidence type="ECO:0000313" key="2">
    <source>
        <dbReference type="EMBL" id="BBL45363.1"/>
    </source>
</evidence>
<keyword evidence="1" id="KW-0472">Membrane</keyword>
<keyword evidence="1" id="KW-0812">Transmembrane</keyword>
<protein>
    <submittedName>
        <fullName evidence="2">Uncharacterized protein</fullName>
    </submittedName>
</protein>
<name>A0A915WRA9_9ARCH</name>
<gene>
    <name evidence="2" type="ORF">MJ1_0190</name>
</gene>
<evidence type="ECO:0000256" key="1">
    <source>
        <dbReference type="SAM" id="Phobius"/>
    </source>
</evidence>
<keyword evidence="3" id="KW-1185">Reference proteome</keyword>
<reference evidence="3" key="1">
    <citation type="journal article" date="2022" name="Int. J. Syst. Evol. Microbiol.">
        <title>Nanobdella aerobiophila gen. nov., sp. nov., a thermoacidophilic, obligate ectosymbiotic archaeon, and proposal of Nanobdellaceae fam. nov., Nanobdellales ord. nov. and Nanobdellia class. nov.</title>
        <authorList>
            <person name="Kato S."/>
            <person name="Ogasawara A."/>
            <person name="Itoh T."/>
            <person name="Sakai H.D."/>
            <person name="Shimizu M."/>
            <person name="Yuki M."/>
            <person name="Kaneko M."/>
            <person name="Takashina T."/>
            <person name="Ohkuma M."/>
        </authorList>
    </citation>
    <scope>NUCLEOTIDE SEQUENCE [LARGE SCALE GENOMIC DNA]</scope>
    <source>
        <strain evidence="3">MJ1</strain>
    </source>
</reference>
<dbReference type="EMBL" id="AP019769">
    <property type="protein sequence ID" value="BBL45363.1"/>
    <property type="molecule type" value="Genomic_DNA"/>
</dbReference>
<dbReference type="Proteomes" id="UP001055553">
    <property type="component" value="Chromosome"/>
</dbReference>
<dbReference type="AlphaFoldDB" id="A0A915WRA9"/>
<keyword evidence="1" id="KW-1133">Transmembrane helix</keyword>
<accession>A0A915WRA9</accession>
<proteinExistence type="predicted"/>
<sequence>MRSDALTVIIIIMGIVIVILLLLVLFVPAKDIFKGSASNNYIVSYKVSYMYYSNYNIYAVIYNNGNVNIDPSKYSVQAEYYPYGYEYNCNIDSNGLIYNNSQSTVVVNCTNNKEIFDNLLSNNGYYIFSFNYNNNIETYNLSSDLMK</sequence>
<organism evidence="2 3">
    <name type="scientific">Nanobdella aerobiophila</name>
    <dbReference type="NCBI Taxonomy" id="2586965"/>
    <lineage>
        <taxon>Archaea</taxon>
        <taxon>Nanobdellota</taxon>
        <taxon>Nanobdellia</taxon>
        <taxon>Nanobdellales</taxon>
        <taxon>Nanobdellaceae</taxon>
        <taxon>Nanobdella</taxon>
    </lineage>
</organism>
<feature type="transmembrane region" description="Helical" evidence="1">
    <location>
        <begin position="6"/>
        <end position="27"/>
    </location>
</feature>
<dbReference type="GeneID" id="74568141"/>
<dbReference type="KEGG" id="naer:MJ1_0190"/>